<dbReference type="PANTHER" id="PTHR21327:SF18">
    <property type="entry name" value="3,4-DIHYDROXY-2-BUTANONE 4-PHOSPHATE SYNTHASE"/>
    <property type="match status" value="1"/>
</dbReference>
<proteinExistence type="inferred from homology"/>
<feature type="binding site" evidence="11">
    <location>
        <position position="27"/>
    </location>
    <ligand>
        <name>Mg(2+)</name>
        <dbReference type="ChEBI" id="CHEBI:18420"/>
        <label>1</label>
    </ligand>
</feature>
<dbReference type="GO" id="GO:0009231">
    <property type="term" value="P:riboflavin biosynthetic process"/>
    <property type="evidence" value="ECO:0007669"/>
    <property type="project" value="UniProtKB-UniRule"/>
</dbReference>
<dbReference type="SUPFAM" id="SSF55821">
    <property type="entry name" value="YrdC/RibB"/>
    <property type="match status" value="1"/>
</dbReference>
<feature type="binding site" evidence="11">
    <location>
        <position position="141"/>
    </location>
    <ligand>
        <name>Mg(2+)</name>
        <dbReference type="ChEBI" id="CHEBI:18420"/>
        <label>2</label>
    </ligand>
</feature>
<comment type="cofactor">
    <cofactor evidence="2">
        <name>Mn(2+)</name>
        <dbReference type="ChEBI" id="CHEBI:29035"/>
    </cofactor>
</comment>
<evidence type="ECO:0000256" key="6">
    <source>
        <dbReference type="ARBA" id="ARBA00022619"/>
    </source>
</evidence>
<sequence length="209" mass="23392">MLHSIEEAIEDLRQGNMIVVVDDEDRENEGDLLALAEFITPATINFMATNGRGLICTPISQQLAQKLDLYPMVQHNTDNHQTAFTVSIDHVETTTGISAFERALTIQRMIEKQAKPTDFRRPGHIFPLIAKEQGVLERRGHTEATIDLAKLCHSVPAGVICEIMGDDGHMLRFEELTNYAAHHGLKMISIEALVAYRKQLSTNKTKISM</sequence>
<dbReference type="GO" id="GO:0000287">
    <property type="term" value="F:magnesium ion binding"/>
    <property type="evidence" value="ECO:0007669"/>
    <property type="project" value="UniProtKB-UniRule"/>
</dbReference>
<dbReference type="GO" id="GO:0003935">
    <property type="term" value="F:GTP cyclohydrolase II activity"/>
    <property type="evidence" value="ECO:0007669"/>
    <property type="project" value="TreeGrafter"/>
</dbReference>
<keyword evidence="6 11" id="KW-0686">Riboflavin biosynthesis</keyword>
<keyword evidence="7 11" id="KW-0479">Metal-binding</keyword>
<dbReference type="EMBL" id="UAQE01000001">
    <property type="protein sequence ID" value="SPU00305.1"/>
    <property type="molecule type" value="Genomic_DNA"/>
</dbReference>
<organism evidence="13 14">
    <name type="scientific">Lysinibacillus capsici</name>
    <dbReference type="NCBI Taxonomy" id="2115968"/>
    <lineage>
        <taxon>Bacteria</taxon>
        <taxon>Bacillati</taxon>
        <taxon>Bacillota</taxon>
        <taxon>Bacilli</taxon>
        <taxon>Bacillales</taxon>
        <taxon>Bacillaceae</taxon>
        <taxon>Lysinibacillus</taxon>
    </lineage>
</organism>
<comment type="function">
    <text evidence="3 11 12">Catalyzes the conversion of D-ribulose 5-phosphate to formate and 3,4-dihydroxy-2-butanone 4-phosphate.</text>
</comment>
<comment type="similarity">
    <text evidence="5">In the N-terminal section; belongs to the DHBP synthase family.</text>
</comment>
<dbReference type="GO" id="GO:0008686">
    <property type="term" value="F:3,4-dihydroxy-2-butanone-4-phosphate synthase activity"/>
    <property type="evidence" value="ECO:0007669"/>
    <property type="project" value="UniProtKB-UniRule"/>
</dbReference>
<evidence type="ECO:0000256" key="10">
    <source>
        <dbReference type="ARBA" id="ARBA00023239"/>
    </source>
</evidence>
<keyword evidence="8 11" id="KW-0460">Magnesium</keyword>
<dbReference type="UniPathway" id="UPA00275">
    <property type="reaction ID" value="UER00399"/>
</dbReference>
<protein>
    <recommendedName>
        <fullName evidence="11 12">3,4-dihydroxy-2-butanone 4-phosphate synthase</fullName>
        <shortName evidence="11 12">DHBP synthase</shortName>
        <ecNumber evidence="11 12">4.1.99.12</ecNumber>
    </recommendedName>
</protein>
<evidence type="ECO:0000256" key="5">
    <source>
        <dbReference type="ARBA" id="ARBA00005520"/>
    </source>
</evidence>
<keyword evidence="13" id="KW-0378">Hydrolase</keyword>
<evidence type="ECO:0000256" key="11">
    <source>
        <dbReference type="HAMAP-Rule" id="MF_00180"/>
    </source>
</evidence>
<dbReference type="GO" id="GO:0005829">
    <property type="term" value="C:cytosol"/>
    <property type="evidence" value="ECO:0007669"/>
    <property type="project" value="TreeGrafter"/>
</dbReference>
<dbReference type="Pfam" id="PF00926">
    <property type="entry name" value="DHBP_synthase"/>
    <property type="match status" value="1"/>
</dbReference>
<comment type="similarity">
    <text evidence="11 12">Belongs to the DHBP synthase family.</text>
</comment>
<dbReference type="RefSeq" id="WP_048390479.1">
    <property type="nucleotide sequence ID" value="NZ_CP122283.1"/>
</dbReference>
<dbReference type="FunFam" id="3.90.870.10:FF:000001">
    <property type="entry name" value="Riboflavin biosynthesis protein RibBA"/>
    <property type="match status" value="1"/>
</dbReference>
<dbReference type="HAMAP" id="MF_00180">
    <property type="entry name" value="RibB"/>
    <property type="match status" value="1"/>
</dbReference>
<evidence type="ECO:0000256" key="7">
    <source>
        <dbReference type="ARBA" id="ARBA00022723"/>
    </source>
</evidence>
<feature type="binding site" evidence="11">
    <location>
        <begin position="138"/>
        <end position="142"/>
    </location>
    <ligand>
        <name>D-ribulose 5-phosphate</name>
        <dbReference type="ChEBI" id="CHEBI:58121"/>
    </ligand>
</feature>
<dbReference type="Gene3D" id="3.90.870.10">
    <property type="entry name" value="DHBP synthase"/>
    <property type="match status" value="1"/>
</dbReference>
<dbReference type="GO" id="GO:0030145">
    <property type="term" value="F:manganese ion binding"/>
    <property type="evidence" value="ECO:0007669"/>
    <property type="project" value="UniProtKB-UniRule"/>
</dbReference>
<evidence type="ECO:0000256" key="3">
    <source>
        <dbReference type="ARBA" id="ARBA00002284"/>
    </source>
</evidence>
<name>A0A2X0XMB1_9BACI</name>
<evidence type="ECO:0000256" key="8">
    <source>
        <dbReference type="ARBA" id="ARBA00022842"/>
    </source>
</evidence>
<feature type="binding site" evidence="11">
    <location>
        <begin position="26"/>
        <end position="27"/>
    </location>
    <ligand>
        <name>D-ribulose 5-phosphate</name>
        <dbReference type="ChEBI" id="CHEBI:58121"/>
    </ligand>
</feature>
<evidence type="ECO:0000256" key="2">
    <source>
        <dbReference type="ARBA" id="ARBA00001936"/>
    </source>
</evidence>
<keyword evidence="10 11" id="KW-0456">Lyase</keyword>
<dbReference type="Proteomes" id="UP000251431">
    <property type="component" value="Unassembled WGS sequence"/>
</dbReference>
<accession>A0A2X0XMB1</accession>
<evidence type="ECO:0000256" key="9">
    <source>
        <dbReference type="ARBA" id="ARBA00023211"/>
    </source>
</evidence>
<evidence type="ECO:0000313" key="14">
    <source>
        <dbReference type="Proteomes" id="UP000251431"/>
    </source>
</evidence>
<dbReference type="PANTHER" id="PTHR21327">
    <property type="entry name" value="GTP CYCLOHYDROLASE II-RELATED"/>
    <property type="match status" value="1"/>
</dbReference>
<feature type="binding site" evidence="11">
    <location>
        <position position="27"/>
    </location>
    <ligand>
        <name>Mg(2+)</name>
        <dbReference type="ChEBI" id="CHEBI:18420"/>
        <label>2</label>
    </ligand>
</feature>
<evidence type="ECO:0000313" key="13">
    <source>
        <dbReference type="EMBL" id="SPU00305.1"/>
    </source>
</evidence>
<evidence type="ECO:0000256" key="4">
    <source>
        <dbReference type="ARBA" id="ARBA00004904"/>
    </source>
</evidence>
<dbReference type="InterPro" id="IPR000422">
    <property type="entry name" value="DHBP_synthase_RibB"/>
</dbReference>
<feature type="site" description="Essential for catalytic activity" evidence="11">
    <location>
        <position position="124"/>
    </location>
</feature>
<comment type="pathway">
    <text evidence="4 11 12">Cofactor biosynthesis; riboflavin biosynthesis; 2-hydroxy-3-oxobutyl phosphate from D-ribulose 5-phosphate: step 1/1.</text>
</comment>
<dbReference type="NCBIfam" id="TIGR00506">
    <property type="entry name" value="ribB"/>
    <property type="match status" value="1"/>
</dbReference>
<dbReference type="InterPro" id="IPR017945">
    <property type="entry name" value="DHBP_synth_RibB-like_a/b_dom"/>
</dbReference>
<evidence type="ECO:0000256" key="1">
    <source>
        <dbReference type="ARBA" id="ARBA00000141"/>
    </source>
</evidence>
<feature type="site" description="Essential for catalytic activity" evidence="11">
    <location>
        <position position="162"/>
    </location>
</feature>
<dbReference type="AlphaFoldDB" id="A0A2X0XMB1"/>
<comment type="cofactor">
    <cofactor evidence="11 12">
        <name>Mg(2+)</name>
        <dbReference type="ChEBI" id="CHEBI:18420"/>
    </cofactor>
    <cofactor evidence="11 12">
        <name>Mn(2+)</name>
        <dbReference type="ChEBI" id="CHEBI:29035"/>
    </cofactor>
    <text evidence="11 12">Binds 2 divalent metal cations per subunit. Magnesium or manganese.</text>
</comment>
<gene>
    <name evidence="13" type="primary">ribBA</name>
    <name evidence="11" type="synonym">ribB</name>
    <name evidence="13" type="ORF">NCTC7582_03189</name>
</gene>
<reference evidence="13 14" key="1">
    <citation type="submission" date="2018-06" db="EMBL/GenBank/DDBJ databases">
        <authorList>
            <consortium name="Pathogen Informatics"/>
            <person name="Doyle S."/>
        </authorList>
    </citation>
    <scope>NUCLEOTIDE SEQUENCE [LARGE SCALE GENOMIC DNA]</scope>
    <source>
        <strain evidence="13 14">NCTC7582</strain>
    </source>
</reference>
<evidence type="ECO:0000256" key="12">
    <source>
        <dbReference type="RuleBase" id="RU003843"/>
    </source>
</evidence>
<keyword evidence="9 11" id="KW-0464">Manganese</keyword>
<comment type="subunit">
    <text evidence="11 12">Homodimer.</text>
</comment>
<comment type="catalytic activity">
    <reaction evidence="1 11 12">
        <text>D-ribulose 5-phosphate = (2S)-2-hydroxy-3-oxobutyl phosphate + formate + H(+)</text>
        <dbReference type="Rhea" id="RHEA:18457"/>
        <dbReference type="ChEBI" id="CHEBI:15378"/>
        <dbReference type="ChEBI" id="CHEBI:15740"/>
        <dbReference type="ChEBI" id="CHEBI:58121"/>
        <dbReference type="ChEBI" id="CHEBI:58830"/>
        <dbReference type="EC" id="4.1.99.12"/>
    </reaction>
</comment>
<feature type="binding site" evidence="11">
    <location>
        <position position="31"/>
    </location>
    <ligand>
        <name>D-ribulose 5-phosphate</name>
        <dbReference type="ChEBI" id="CHEBI:58121"/>
    </ligand>
</feature>
<dbReference type="EC" id="4.1.99.12" evidence="11 12"/>